<dbReference type="PROSITE" id="PS50261">
    <property type="entry name" value="G_PROTEIN_RECEP_F2_4"/>
    <property type="match status" value="1"/>
</dbReference>
<evidence type="ECO:0000256" key="6">
    <source>
        <dbReference type="ARBA" id="ARBA00023180"/>
    </source>
</evidence>
<evidence type="ECO:0000256" key="1">
    <source>
        <dbReference type="ARBA" id="ARBA00004141"/>
    </source>
</evidence>
<feature type="transmembrane region" description="Helical" evidence="7">
    <location>
        <begin position="1292"/>
        <end position="1313"/>
    </location>
</feature>
<comment type="subcellular location">
    <subcellularLocation>
        <location evidence="1">Membrane</location>
        <topology evidence="1">Multi-pass membrane protein</topology>
    </subcellularLocation>
</comment>
<dbReference type="Proteomes" id="UP001634394">
    <property type="component" value="Unassembled WGS sequence"/>
</dbReference>
<keyword evidence="10" id="KW-1185">Reference proteome</keyword>
<evidence type="ECO:0000256" key="4">
    <source>
        <dbReference type="ARBA" id="ARBA00022989"/>
    </source>
</evidence>
<name>A0ABD3VSG5_SINWO</name>
<dbReference type="Pfam" id="PF05478">
    <property type="entry name" value="Prominin"/>
    <property type="match status" value="2"/>
</dbReference>
<feature type="transmembrane region" description="Helical" evidence="7">
    <location>
        <begin position="1094"/>
        <end position="1116"/>
    </location>
</feature>
<dbReference type="PANTHER" id="PTHR45902">
    <property type="entry name" value="LATROPHILIN RECEPTOR-LIKE PROTEIN A"/>
    <property type="match status" value="1"/>
</dbReference>
<proteinExistence type="inferred from homology"/>
<keyword evidence="3 7" id="KW-0812">Transmembrane</keyword>
<feature type="transmembrane region" description="Helical" evidence="7">
    <location>
        <begin position="1199"/>
        <end position="1224"/>
    </location>
</feature>
<feature type="domain" description="G-protein coupled receptors family 2 profile 2" evidence="8">
    <location>
        <begin position="1092"/>
        <end position="1341"/>
    </location>
</feature>
<dbReference type="GO" id="GO:0016020">
    <property type="term" value="C:membrane"/>
    <property type="evidence" value="ECO:0007669"/>
    <property type="project" value="UniProtKB-SubCell"/>
</dbReference>
<sequence length="1366" mass="153573">MSLITGVTKDVNTQFATMYKQFQLVVTKIRDLRQNTQSGFNVASYKGKLNEYSGMALKYNNYRWIAGSVLSAILTLIISFLVLGIVFGVLGNTSKRLPVSRGCVSHTGSRLLMVTVVFIFIFSSLLMLLTTVSFTVGALLERYVCQGLDGPNYSLLKVMDDQSFLTKMGITARISDVVRNCKEGKTAYVAFQLENSSTMGFNMKQIQDDIDKNKQAINVKLNTTLQSLTSLDPSTMHLDSQLHLLDDLVTSLTGINFTILKTGNKLEEALGHLEALGKEVRGWKQSMNDSIHQAQRQLSVPTMQKLVTNFSQDVFGIVDRYIAFAFDALNNKLGKCTPLWNLYNSLLLVSFCKYTVDAFNGFWFSIGWCIFFFMPGIILAVILEKYFRRMNTVGVIEDSTSADSVMELKHNVTIVMLSVLAINQITAYIEGEFLKDADTYFGSPNRDIIHDINGTQIPSIDQTIGNLNDIPKQTFELLGETINVSKTWRCSGHILQQSLGGCACSDDCTIFRDCCADAYDAFLDATNVTLMRDLLRDPEGWFVSNHLPNMKSRDLVRMSRYGTCTDIPVSHGFNHYIVIDRCPENKIMNCDLCMKCTNSSKPRHDFLVFDKRSQGMQVIYKNIFCALCHGLGQEDLMFLKMHADCPHHMIKLNQSIDDLWQSCKKYYKISNVAHTKPRSCIPYPFKGYCKNSTISDLTQPSFDELACNAYLEPIVLSNQQGIFRNKFCAESCRLVTSKNSVARIVDKVPEENRAPEHMPSGHFVKPSLDLAVIFNFNFISGLSALSPDGRSVIAADTTEICDLNYVYDYAFDTCRPLECPVGSVFVNNSCHNDDIWKEISNSITKPKDNNESMTLSLTVLTQHRFDLTSILHCTLGNDVVRKLLILEASTYTSDRHDFTTHDIQIDIVPNISEHQIVSILKLLSGPGLCNKAVIQNISVSNLRTSSYLYCDKPSHIEETEDVKLKIYNDTYYGLLPKNNEKINLLKARFNITYVTNSEEFMANYFAICRLSFKPETTDISTFSCVTVRINASEFDIQNNTVVIRGTGLRIYQENFEFIPNTSDIHVCANYSEKLKHSIEGYFMSQYIDGENYKLVALICASLSIAFLLLTVLIYSISSYLRTIHGKTLVSLSVSLIVAEGLSFTQHVENPAVCKLVAFVLHTAWLSSFGWMSVISYDMAMTFFVRSLKTLRKRNEKTQYAIYVGFAVGIPLFIVTASLTVDIIYHGDMIGYAQHGFCFITKGLAFLVVFEIPLAISIAFNLLSFGLTVYGICSGRRAAKGFSQSNDRCFCFVYLKLAIVIGSTWVLAFIASAIDIPALWYVHAVLNGLQGVFLCFCFVLNARLWNRFRDMMSLHTSSTATIRKDSA</sequence>
<dbReference type="PANTHER" id="PTHR45902:SF1">
    <property type="entry name" value="LATROPHILIN RECEPTOR-LIKE PROTEIN A"/>
    <property type="match status" value="1"/>
</dbReference>
<evidence type="ECO:0000313" key="10">
    <source>
        <dbReference type="Proteomes" id="UP001634394"/>
    </source>
</evidence>
<keyword evidence="5 7" id="KW-0472">Membrane</keyword>
<gene>
    <name evidence="9" type="ORF">ACJMK2_005354</name>
</gene>
<evidence type="ECO:0000313" key="9">
    <source>
        <dbReference type="EMBL" id="KAL3863603.1"/>
    </source>
</evidence>
<dbReference type="InterPro" id="IPR000832">
    <property type="entry name" value="GPCR_2_secretin-like"/>
</dbReference>
<dbReference type="InterPro" id="IPR053231">
    <property type="entry name" value="GPCR_LN-TM7"/>
</dbReference>
<accession>A0ABD3VSG5</accession>
<comment type="similarity">
    <text evidence="2">Belongs to the prominin family.</text>
</comment>
<protein>
    <recommendedName>
        <fullName evidence="8">G-protein coupled receptors family 2 profile 2 domain-containing protein</fullName>
    </recommendedName>
</protein>
<feature type="transmembrane region" description="Helical" evidence="7">
    <location>
        <begin position="1244"/>
        <end position="1271"/>
    </location>
</feature>
<feature type="transmembrane region" description="Helical" evidence="7">
    <location>
        <begin position="64"/>
        <end position="90"/>
    </location>
</feature>
<keyword evidence="4 7" id="KW-1133">Transmembrane helix</keyword>
<dbReference type="Pfam" id="PF00002">
    <property type="entry name" value="7tm_2"/>
    <property type="match status" value="1"/>
</dbReference>
<organism evidence="9 10">
    <name type="scientific">Sinanodonta woodiana</name>
    <name type="common">Chinese pond mussel</name>
    <name type="synonym">Anodonta woodiana</name>
    <dbReference type="NCBI Taxonomy" id="1069815"/>
    <lineage>
        <taxon>Eukaryota</taxon>
        <taxon>Metazoa</taxon>
        <taxon>Spiralia</taxon>
        <taxon>Lophotrochozoa</taxon>
        <taxon>Mollusca</taxon>
        <taxon>Bivalvia</taxon>
        <taxon>Autobranchia</taxon>
        <taxon>Heteroconchia</taxon>
        <taxon>Palaeoheterodonta</taxon>
        <taxon>Unionida</taxon>
        <taxon>Unionoidea</taxon>
        <taxon>Unionidae</taxon>
        <taxon>Unioninae</taxon>
        <taxon>Sinanodonta</taxon>
    </lineage>
</organism>
<comment type="caution">
    <text evidence="9">The sequence shown here is derived from an EMBL/GenBank/DDBJ whole genome shotgun (WGS) entry which is preliminary data.</text>
</comment>
<feature type="transmembrane region" description="Helical" evidence="7">
    <location>
        <begin position="1128"/>
        <end position="1147"/>
    </location>
</feature>
<keyword evidence="6" id="KW-0325">Glycoprotein</keyword>
<feature type="transmembrane region" description="Helical" evidence="7">
    <location>
        <begin position="1319"/>
        <end position="1341"/>
    </location>
</feature>
<evidence type="ECO:0000259" key="8">
    <source>
        <dbReference type="PROSITE" id="PS50261"/>
    </source>
</evidence>
<dbReference type="CDD" id="cd15039">
    <property type="entry name" value="7tmB3_Methuselah-like"/>
    <property type="match status" value="1"/>
</dbReference>
<feature type="transmembrane region" description="Helical" evidence="7">
    <location>
        <begin position="1167"/>
        <end position="1187"/>
    </location>
</feature>
<feature type="transmembrane region" description="Helical" evidence="7">
    <location>
        <begin position="111"/>
        <end position="140"/>
    </location>
</feature>
<evidence type="ECO:0000256" key="2">
    <source>
        <dbReference type="ARBA" id="ARBA00006058"/>
    </source>
</evidence>
<evidence type="ECO:0000256" key="5">
    <source>
        <dbReference type="ARBA" id="ARBA00023136"/>
    </source>
</evidence>
<evidence type="ECO:0000256" key="7">
    <source>
        <dbReference type="SAM" id="Phobius"/>
    </source>
</evidence>
<feature type="transmembrane region" description="Helical" evidence="7">
    <location>
        <begin position="362"/>
        <end position="383"/>
    </location>
</feature>
<dbReference type="InterPro" id="IPR008795">
    <property type="entry name" value="Prominin"/>
</dbReference>
<dbReference type="Gene3D" id="1.20.1070.10">
    <property type="entry name" value="Rhodopsin 7-helix transmembrane proteins"/>
    <property type="match status" value="1"/>
</dbReference>
<dbReference type="EMBL" id="JBJQND010000010">
    <property type="protein sequence ID" value="KAL3863603.1"/>
    <property type="molecule type" value="Genomic_DNA"/>
</dbReference>
<dbReference type="InterPro" id="IPR017981">
    <property type="entry name" value="GPCR_2-like_7TM"/>
</dbReference>
<reference evidence="9 10" key="1">
    <citation type="submission" date="2024-11" db="EMBL/GenBank/DDBJ databases">
        <title>Chromosome-level genome assembly of the freshwater bivalve Anodonta woodiana.</title>
        <authorList>
            <person name="Chen X."/>
        </authorList>
    </citation>
    <scope>NUCLEOTIDE SEQUENCE [LARGE SCALE GENOMIC DNA]</scope>
    <source>
        <strain evidence="9">MN2024</strain>
        <tissue evidence="9">Gills</tissue>
    </source>
</reference>
<evidence type="ECO:0000256" key="3">
    <source>
        <dbReference type="ARBA" id="ARBA00022692"/>
    </source>
</evidence>